<evidence type="ECO:0000313" key="2">
    <source>
        <dbReference type="EMBL" id="VDL69627.1"/>
    </source>
</evidence>
<dbReference type="EMBL" id="UYSL01019772">
    <property type="protein sequence ID" value="VDL69627.1"/>
    <property type="molecule type" value="Genomic_DNA"/>
</dbReference>
<evidence type="ECO:0000313" key="3">
    <source>
        <dbReference type="Proteomes" id="UP000271162"/>
    </source>
</evidence>
<reference evidence="2 3" key="2">
    <citation type="submission" date="2018-11" db="EMBL/GenBank/DDBJ databases">
        <authorList>
            <consortium name="Pathogen Informatics"/>
        </authorList>
    </citation>
    <scope>NUCLEOTIDE SEQUENCE [LARGE SCALE GENOMIC DNA]</scope>
</reference>
<keyword evidence="3" id="KW-1185">Reference proteome</keyword>
<proteinExistence type="predicted"/>
<evidence type="ECO:0000313" key="4">
    <source>
        <dbReference type="WBParaSite" id="NBR_0000603701-mRNA-1"/>
    </source>
</evidence>
<accession>A0A0N4XTS8</accession>
<organism evidence="4">
    <name type="scientific">Nippostrongylus brasiliensis</name>
    <name type="common">Rat hookworm</name>
    <dbReference type="NCBI Taxonomy" id="27835"/>
    <lineage>
        <taxon>Eukaryota</taxon>
        <taxon>Metazoa</taxon>
        <taxon>Ecdysozoa</taxon>
        <taxon>Nematoda</taxon>
        <taxon>Chromadorea</taxon>
        <taxon>Rhabditida</taxon>
        <taxon>Rhabditina</taxon>
        <taxon>Rhabditomorpha</taxon>
        <taxon>Strongyloidea</taxon>
        <taxon>Heligmosomidae</taxon>
        <taxon>Nippostrongylus</taxon>
    </lineage>
</organism>
<keyword evidence="1" id="KW-1133">Transmembrane helix</keyword>
<dbReference type="WBParaSite" id="NBR_0000603701-mRNA-1">
    <property type="protein sequence ID" value="NBR_0000603701-mRNA-1"/>
    <property type="gene ID" value="NBR_0000603701"/>
</dbReference>
<evidence type="ECO:0000256" key="1">
    <source>
        <dbReference type="SAM" id="Phobius"/>
    </source>
</evidence>
<protein>
    <submittedName>
        <fullName evidence="4">Secreted protein</fullName>
    </submittedName>
</protein>
<feature type="transmembrane region" description="Helical" evidence="1">
    <location>
        <begin position="12"/>
        <end position="33"/>
    </location>
</feature>
<keyword evidence="1" id="KW-0812">Transmembrane</keyword>
<dbReference type="AlphaFoldDB" id="A0A0N4XTS8"/>
<sequence length="132" mass="14660">MWSPAGSACDSVLWTVVIFVYSVHAIVPVKLQILQLQLPTDLRNPMQNSDDIVVYVMHTILPDGMQNRQLQLPASLWSRLRISANTTDVTNAATLAIDRPSISLESTANVPTAMRSTVLNVLWLVKNVHELL</sequence>
<name>A0A0N4XTS8_NIPBR</name>
<gene>
    <name evidence="2" type="ORF">NBR_LOCUS6038</name>
</gene>
<dbReference type="Proteomes" id="UP000271162">
    <property type="component" value="Unassembled WGS sequence"/>
</dbReference>
<keyword evidence="1" id="KW-0472">Membrane</keyword>
<reference evidence="4" key="1">
    <citation type="submission" date="2017-02" db="UniProtKB">
        <authorList>
            <consortium name="WormBaseParasite"/>
        </authorList>
    </citation>
    <scope>IDENTIFICATION</scope>
</reference>